<sequence>MHIAGSRVAPDPKPVTNSACFTPITTRAGSTGTATAFWLTALYRYDPAAAPPLTVAAPPSWPSTNRPSKTLYSDMQKWFATAMQDTFA</sequence>
<proteinExistence type="predicted"/>
<reference evidence="1" key="1">
    <citation type="journal article" date="2023" name="Int. J. Syst. Evol. Microbiol.">
        <title>Methylocystis iwaonis sp. nov., a type II methane-oxidizing bacterium from surface soil of a rice paddy field in Japan, and emended description of the genus Methylocystis (ex Whittenbury et al. 1970) Bowman et al. 1993.</title>
        <authorList>
            <person name="Kaise H."/>
            <person name="Sawadogo J.B."/>
            <person name="Alam M.S."/>
            <person name="Ueno C."/>
            <person name="Dianou D."/>
            <person name="Shinjo R."/>
            <person name="Asakawa S."/>
        </authorList>
    </citation>
    <scope>NUCLEOTIDE SEQUENCE</scope>
    <source>
        <strain evidence="1">LMG27198</strain>
    </source>
</reference>
<dbReference type="EMBL" id="BSEC01000001">
    <property type="protein sequence ID" value="GLI94690.1"/>
    <property type="molecule type" value="Genomic_DNA"/>
</dbReference>
<evidence type="ECO:0000313" key="2">
    <source>
        <dbReference type="Proteomes" id="UP001144323"/>
    </source>
</evidence>
<accession>A0A9W6GXH6</accession>
<dbReference type="RefSeq" id="WP_281804837.1">
    <property type="nucleotide sequence ID" value="NZ_BSEC01000001.1"/>
</dbReference>
<dbReference type="AlphaFoldDB" id="A0A9W6GXH6"/>
<protein>
    <submittedName>
        <fullName evidence="1">Uncharacterized protein</fullName>
    </submittedName>
</protein>
<comment type="caution">
    <text evidence="1">The sequence shown here is derived from an EMBL/GenBank/DDBJ whole genome shotgun (WGS) entry which is preliminary data.</text>
</comment>
<keyword evidence="2" id="KW-1185">Reference proteome</keyword>
<name>A0A9W6GXH6_9HYPH</name>
<dbReference type="Proteomes" id="UP001144323">
    <property type="component" value="Unassembled WGS sequence"/>
</dbReference>
<organism evidence="1 2">
    <name type="scientific">Methylocystis echinoides</name>
    <dbReference type="NCBI Taxonomy" id="29468"/>
    <lineage>
        <taxon>Bacteria</taxon>
        <taxon>Pseudomonadati</taxon>
        <taxon>Pseudomonadota</taxon>
        <taxon>Alphaproteobacteria</taxon>
        <taxon>Hyphomicrobiales</taxon>
        <taxon>Methylocystaceae</taxon>
        <taxon>Methylocystis</taxon>
    </lineage>
</organism>
<gene>
    <name evidence="1" type="ORF">LMG27198_36820</name>
</gene>
<evidence type="ECO:0000313" key="1">
    <source>
        <dbReference type="EMBL" id="GLI94690.1"/>
    </source>
</evidence>